<dbReference type="Proteomes" id="UP000091857">
    <property type="component" value="Chromosome 17"/>
</dbReference>
<evidence type="ECO:0000313" key="1">
    <source>
        <dbReference type="EMBL" id="KAG8634547.1"/>
    </source>
</evidence>
<name>A0ACB7G2V3_MANES</name>
<keyword evidence="2" id="KW-1185">Reference proteome</keyword>
<proteinExistence type="predicted"/>
<accession>A0ACB7G2V3</accession>
<protein>
    <submittedName>
        <fullName evidence="1">Uncharacterized protein</fullName>
    </submittedName>
</protein>
<comment type="caution">
    <text evidence="1">The sequence shown here is derived from an EMBL/GenBank/DDBJ whole genome shotgun (WGS) entry which is preliminary data.</text>
</comment>
<sequence length="434" mass="46814">MVVTGKHIQENKTKPASYRKMCSNISLTSSGGGVGGGGCGGGYNGGYGCESIYSKKPKRQRVPKRGPGVAELEKILREQEKKPDLDKAKNEGFSLVSSPPCSYQPQSPLLPSPHSLPKPVASLAPIPNHFTPTTTAFYTNNSDSNPPLGGGRSGVQLVGSGLILPEHALLPTMWSSCEPNAEVSGDSGSASGLSFSTHLSNRSNNHLFPSTFMQRSQHSPPLMKDLFPHPVVSSSTISSPAGPCHGREPPSNQTCHHYTSLWPEEDKMVGSKRSRPFSMEMIPPVPPFRFQAPTISAQMSRLDSSLSCGSHSMINLEPCDTISREIKPGNYLEPSIKKCTSTETGTTDGNFLLLGSSTTPSVQNQREGPKFSFFPFQESNGESQCRGGSVQKKIFSSFLVPRKQMGMLQTNLNFGLNNERAETRGDGIDLNLKL</sequence>
<reference evidence="2" key="1">
    <citation type="journal article" date="2016" name="Nat. Biotechnol.">
        <title>Sequencing wild and cultivated cassava and related species reveals extensive interspecific hybridization and genetic diversity.</title>
        <authorList>
            <person name="Bredeson J.V."/>
            <person name="Lyons J.B."/>
            <person name="Prochnik S.E."/>
            <person name="Wu G.A."/>
            <person name="Ha C.M."/>
            <person name="Edsinger-Gonzales E."/>
            <person name="Grimwood J."/>
            <person name="Schmutz J."/>
            <person name="Rabbi I.Y."/>
            <person name="Egesi C."/>
            <person name="Nauluvula P."/>
            <person name="Lebot V."/>
            <person name="Ndunguru J."/>
            <person name="Mkamilo G."/>
            <person name="Bart R.S."/>
            <person name="Setter T.L."/>
            <person name="Gleadow R.M."/>
            <person name="Kulakow P."/>
            <person name="Ferguson M.E."/>
            <person name="Rounsley S."/>
            <person name="Rokhsar D.S."/>
        </authorList>
    </citation>
    <scope>NUCLEOTIDE SEQUENCE [LARGE SCALE GENOMIC DNA]</scope>
    <source>
        <strain evidence="2">cv. AM560-2</strain>
    </source>
</reference>
<dbReference type="EMBL" id="CM004403">
    <property type="protein sequence ID" value="KAG8634547.1"/>
    <property type="molecule type" value="Genomic_DNA"/>
</dbReference>
<gene>
    <name evidence="1" type="ORF">MANES_17G052800v8</name>
</gene>
<organism evidence="1 2">
    <name type="scientific">Manihot esculenta</name>
    <name type="common">Cassava</name>
    <name type="synonym">Jatropha manihot</name>
    <dbReference type="NCBI Taxonomy" id="3983"/>
    <lineage>
        <taxon>Eukaryota</taxon>
        <taxon>Viridiplantae</taxon>
        <taxon>Streptophyta</taxon>
        <taxon>Embryophyta</taxon>
        <taxon>Tracheophyta</taxon>
        <taxon>Spermatophyta</taxon>
        <taxon>Magnoliopsida</taxon>
        <taxon>eudicotyledons</taxon>
        <taxon>Gunneridae</taxon>
        <taxon>Pentapetalae</taxon>
        <taxon>rosids</taxon>
        <taxon>fabids</taxon>
        <taxon>Malpighiales</taxon>
        <taxon>Euphorbiaceae</taxon>
        <taxon>Crotonoideae</taxon>
        <taxon>Manihoteae</taxon>
        <taxon>Manihot</taxon>
    </lineage>
</organism>
<evidence type="ECO:0000313" key="2">
    <source>
        <dbReference type="Proteomes" id="UP000091857"/>
    </source>
</evidence>